<gene>
    <name evidence="2" type="ORF">GETHOR_25540</name>
</gene>
<accession>A0ABN6V1N9</accession>
<dbReference type="PROSITE" id="PS51257">
    <property type="entry name" value="PROKAR_LIPOPROTEIN"/>
    <property type="match status" value="1"/>
</dbReference>
<dbReference type="Gene3D" id="2.60.40.10">
    <property type="entry name" value="Immunoglobulins"/>
    <property type="match status" value="3"/>
</dbReference>
<evidence type="ECO:0000256" key="1">
    <source>
        <dbReference type="SAM" id="SignalP"/>
    </source>
</evidence>
<keyword evidence="3" id="KW-1185">Reference proteome</keyword>
<proteinExistence type="predicted"/>
<evidence type="ECO:0000313" key="2">
    <source>
        <dbReference type="EMBL" id="BDU70453.1"/>
    </source>
</evidence>
<name>A0ABN6V1N9_9BACT</name>
<organism evidence="2 3">
    <name type="scientific">Geothrix oryzae</name>
    <dbReference type="NCBI Taxonomy" id="2927975"/>
    <lineage>
        <taxon>Bacteria</taxon>
        <taxon>Pseudomonadati</taxon>
        <taxon>Acidobacteriota</taxon>
        <taxon>Holophagae</taxon>
        <taxon>Holophagales</taxon>
        <taxon>Holophagaceae</taxon>
        <taxon>Geothrix</taxon>
    </lineage>
</organism>
<dbReference type="SUPFAM" id="SSF49373">
    <property type="entry name" value="Invasin/intimin cell-adhesion fragments"/>
    <property type="match status" value="3"/>
</dbReference>
<dbReference type="RefSeq" id="WP_286354172.1">
    <property type="nucleotide sequence ID" value="NZ_AP027079.1"/>
</dbReference>
<dbReference type="InterPro" id="IPR013783">
    <property type="entry name" value="Ig-like_fold"/>
</dbReference>
<feature type="signal peptide" evidence="1">
    <location>
        <begin position="1"/>
        <end position="18"/>
    </location>
</feature>
<dbReference type="EMBL" id="AP027079">
    <property type="protein sequence ID" value="BDU70453.1"/>
    <property type="molecule type" value="Genomic_DNA"/>
</dbReference>
<keyword evidence="1" id="KW-0732">Signal</keyword>
<protein>
    <recommendedName>
        <fullName evidence="4">Big-1 domain-containing protein</fullName>
    </recommendedName>
</protein>
<evidence type="ECO:0000313" key="3">
    <source>
        <dbReference type="Proteomes" id="UP001242010"/>
    </source>
</evidence>
<feature type="chain" id="PRO_5045075816" description="Big-1 domain-containing protein" evidence="1">
    <location>
        <begin position="19"/>
        <end position="450"/>
    </location>
</feature>
<evidence type="ECO:0008006" key="4">
    <source>
        <dbReference type="Google" id="ProtNLM"/>
    </source>
</evidence>
<reference evidence="3" key="1">
    <citation type="journal article" date="2023" name="Int. J. Syst. Evol. Microbiol.">
        <title>Mesoterricola silvestris gen. nov., sp. nov., Mesoterricola sediminis sp. nov., Geothrix oryzae sp. nov., Geothrix edaphica sp. nov., Geothrix rubra sp. nov., and Geothrix limicola sp. nov., six novel members of Acidobacteriota isolated from soils.</title>
        <authorList>
            <person name="Itoh H."/>
            <person name="Sugisawa Y."/>
            <person name="Mise K."/>
            <person name="Xu Z."/>
            <person name="Kuniyasu M."/>
            <person name="Ushijima N."/>
            <person name="Kawano K."/>
            <person name="Kobayashi E."/>
            <person name="Shiratori Y."/>
            <person name="Masuda Y."/>
            <person name="Senoo K."/>
        </authorList>
    </citation>
    <scope>NUCLEOTIDE SEQUENCE [LARGE SCALE GENOMIC DNA]</scope>
    <source>
        <strain evidence="3">Red222</strain>
    </source>
</reference>
<dbReference type="Proteomes" id="UP001242010">
    <property type="component" value="Chromosome"/>
</dbReference>
<sequence>MKRLAFFLLIMIALTACTGSRGSPGTKDMTLASIAISSGDNQTAVVGTQLSAPLVAQVLNKQGQPIPGFVVNFVVTSGGGEIFAKTMISDANGLAGGIWTLGTIAGVQTMEARAITPSGTIIYATFSAIATVGEPKSIDILSGNNQTAQQLQQLPLLLSVVVNDTYRNPVAGVPVAFIASDGGATTPSSSVTDVHGSASTMWKLGPTLGVQTLNATISASIDIKFSAVATQAPPGEVKAIIKISGDEQAVSQYLLLPYPLQVIAIDQLGNPVPELQITFFSATSGSDYNNPQTIITNTSGIASWAGYFYNTGQQNTTASAAGVTPIEFTTSVLASTHKYDGIYLCNLENTGLYGLTPFRFSIVNGQPYSDSYTDSHGGISIKIGGTFNENDATLLLSVEYNSIFDFARHYFIDFTSSLTIDSLGNITGSGVWMYKAQLAEHNGNGTCSRK</sequence>
<dbReference type="InterPro" id="IPR008964">
    <property type="entry name" value="Invasin/intimin_cell_adhesion"/>
</dbReference>